<keyword evidence="2" id="KW-1003">Cell membrane</keyword>
<feature type="transmembrane region" description="Helical" evidence="6">
    <location>
        <begin position="66"/>
        <end position="89"/>
    </location>
</feature>
<feature type="transmembrane region" description="Helical" evidence="6">
    <location>
        <begin position="145"/>
        <end position="162"/>
    </location>
</feature>
<feature type="domain" description="EamA" evidence="7">
    <location>
        <begin position="146"/>
        <end position="279"/>
    </location>
</feature>
<proteinExistence type="predicted"/>
<dbReference type="InterPro" id="IPR000620">
    <property type="entry name" value="EamA_dom"/>
</dbReference>
<feature type="transmembrane region" description="Helical" evidence="6">
    <location>
        <begin position="95"/>
        <end position="114"/>
    </location>
</feature>
<feature type="transmembrane region" description="Helical" evidence="6">
    <location>
        <begin position="174"/>
        <end position="195"/>
    </location>
</feature>
<dbReference type="Proteomes" id="UP001238540">
    <property type="component" value="Unassembled WGS sequence"/>
</dbReference>
<keyword evidence="4 6" id="KW-1133">Transmembrane helix</keyword>
<feature type="domain" description="EamA" evidence="7">
    <location>
        <begin position="10"/>
        <end position="137"/>
    </location>
</feature>
<evidence type="ECO:0000256" key="5">
    <source>
        <dbReference type="ARBA" id="ARBA00023136"/>
    </source>
</evidence>
<evidence type="ECO:0000256" key="6">
    <source>
        <dbReference type="SAM" id="Phobius"/>
    </source>
</evidence>
<evidence type="ECO:0000259" key="7">
    <source>
        <dbReference type="Pfam" id="PF00892"/>
    </source>
</evidence>
<feature type="transmembrane region" description="Helical" evidence="6">
    <location>
        <begin position="35"/>
        <end position="54"/>
    </location>
</feature>
<evidence type="ECO:0000313" key="8">
    <source>
        <dbReference type="EMBL" id="MDN3609881.1"/>
    </source>
</evidence>
<accession>A0ABT8BRW8</accession>
<name>A0ABT8BRW8_9VIBR</name>
<dbReference type="SUPFAM" id="SSF103481">
    <property type="entry name" value="Multidrug resistance efflux transporter EmrE"/>
    <property type="match status" value="2"/>
</dbReference>
<evidence type="ECO:0000256" key="2">
    <source>
        <dbReference type="ARBA" id="ARBA00022475"/>
    </source>
</evidence>
<evidence type="ECO:0000313" key="9">
    <source>
        <dbReference type="Proteomes" id="UP001238540"/>
    </source>
</evidence>
<comment type="caution">
    <text evidence="8">The sequence shown here is derived from an EMBL/GenBank/DDBJ whole genome shotgun (WGS) entry which is preliminary data.</text>
</comment>
<keyword evidence="9" id="KW-1185">Reference proteome</keyword>
<dbReference type="EMBL" id="JAUFQC010000001">
    <property type="protein sequence ID" value="MDN3609881.1"/>
    <property type="molecule type" value="Genomic_DNA"/>
</dbReference>
<keyword evidence="5 6" id="KW-0472">Membrane</keyword>
<feature type="transmembrane region" description="Helical" evidence="6">
    <location>
        <begin position="121"/>
        <end position="139"/>
    </location>
</feature>
<feature type="transmembrane region" description="Helical" evidence="6">
    <location>
        <begin position="207"/>
        <end position="225"/>
    </location>
</feature>
<comment type="subcellular location">
    <subcellularLocation>
        <location evidence="1">Cell membrane</location>
        <topology evidence="1">Multi-pass membrane protein</topology>
    </subcellularLocation>
</comment>
<evidence type="ECO:0000256" key="4">
    <source>
        <dbReference type="ARBA" id="ARBA00022989"/>
    </source>
</evidence>
<dbReference type="PANTHER" id="PTHR42920">
    <property type="entry name" value="OS03G0707200 PROTEIN-RELATED"/>
    <property type="match status" value="1"/>
</dbReference>
<evidence type="ECO:0000256" key="1">
    <source>
        <dbReference type="ARBA" id="ARBA00004651"/>
    </source>
</evidence>
<dbReference type="RefSeq" id="WP_170883580.1">
    <property type="nucleotide sequence ID" value="NZ_JABEYA020000012.1"/>
</dbReference>
<sequence>MNAENRSAWILVATTALAGLGWIFSKQTIEGLPPFGFIGLRFIVASLFLFPFCLKSFKHMTVVQCMQAMGGGFILALALLTWVHAIAISETLGEGAFIVSLSMIIVPIVAWALFNVRPKRAFWVAMPIAVSGLGLLSLQDGWNGATGQLWFLANACLLALHFNVNSRLAQSMPILMLTCIQLFVTGVLGLLVSVMFEVIPDRVELSIWGWFAASALLATSLRYVMQTLGQKHSQPANAALIMLLEPIWTVILSILMYGESLSVNKLFGCGLILLALLLYRTDGRLFRWSGIRRNVR</sequence>
<protein>
    <submittedName>
        <fullName evidence="8">EamA family transporter</fullName>
    </submittedName>
</protein>
<keyword evidence="3 6" id="KW-0812">Transmembrane</keyword>
<feature type="transmembrane region" description="Helical" evidence="6">
    <location>
        <begin position="263"/>
        <end position="279"/>
    </location>
</feature>
<feature type="transmembrane region" description="Helical" evidence="6">
    <location>
        <begin position="237"/>
        <end position="257"/>
    </location>
</feature>
<reference evidence="9" key="1">
    <citation type="journal article" date="2019" name="Int. J. Syst. Evol. Microbiol.">
        <title>The Global Catalogue of Microorganisms (GCM) 10K type strain sequencing project: providing services to taxonomists for standard genome sequencing and annotation.</title>
        <authorList>
            <consortium name="The Broad Institute Genomics Platform"/>
            <consortium name="The Broad Institute Genome Sequencing Center for Infectious Disease"/>
            <person name="Wu L."/>
            <person name="Ma J."/>
        </authorList>
    </citation>
    <scope>NUCLEOTIDE SEQUENCE [LARGE SCALE GENOMIC DNA]</scope>
    <source>
        <strain evidence="9">CECT 7398</strain>
    </source>
</reference>
<gene>
    <name evidence="8" type="ORF">QWZ16_09240</name>
</gene>
<dbReference type="InterPro" id="IPR051258">
    <property type="entry name" value="Diverse_Substrate_Transporter"/>
</dbReference>
<evidence type="ECO:0000256" key="3">
    <source>
        <dbReference type="ARBA" id="ARBA00022692"/>
    </source>
</evidence>
<dbReference type="Pfam" id="PF00892">
    <property type="entry name" value="EamA"/>
    <property type="match status" value="2"/>
</dbReference>
<organism evidence="8 9">
    <name type="scientific">Vibrio ostreicida</name>
    <dbReference type="NCBI Taxonomy" id="526588"/>
    <lineage>
        <taxon>Bacteria</taxon>
        <taxon>Pseudomonadati</taxon>
        <taxon>Pseudomonadota</taxon>
        <taxon>Gammaproteobacteria</taxon>
        <taxon>Vibrionales</taxon>
        <taxon>Vibrionaceae</taxon>
        <taxon>Vibrio</taxon>
    </lineage>
</organism>
<dbReference type="InterPro" id="IPR037185">
    <property type="entry name" value="EmrE-like"/>
</dbReference>
<dbReference type="PANTHER" id="PTHR42920:SF5">
    <property type="entry name" value="EAMA DOMAIN-CONTAINING PROTEIN"/>
    <property type="match status" value="1"/>
</dbReference>